<dbReference type="GO" id="GO:0003825">
    <property type="term" value="F:alpha,alpha-trehalose-phosphate synthase (UDP-forming) activity"/>
    <property type="evidence" value="ECO:0007669"/>
    <property type="project" value="TreeGrafter"/>
</dbReference>
<dbReference type="GO" id="GO:0005829">
    <property type="term" value="C:cytosol"/>
    <property type="evidence" value="ECO:0007669"/>
    <property type="project" value="TreeGrafter"/>
</dbReference>
<dbReference type="SUPFAM" id="SSF53756">
    <property type="entry name" value="UDP-Glycosyltransferase/glycogen phosphorylase"/>
    <property type="match status" value="1"/>
</dbReference>
<dbReference type="GO" id="GO:0005946">
    <property type="term" value="C:alpha,alpha-trehalose-phosphate synthase complex (UDP-forming)"/>
    <property type="evidence" value="ECO:0007669"/>
    <property type="project" value="TreeGrafter"/>
</dbReference>
<accession>A0A9P7BKM4</accession>
<comment type="caution">
    <text evidence="1">The sequence shown here is derived from an EMBL/GenBank/DDBJ whole genome shotgun (WGS) entry which is preliminary data.</text>
</comment>
<dbReference type="InterPro" id="IPR001830">
    <property type="entry name" value="Glyco_trans_20"/>
</dbReference>
<keyword evidence="2" id="KW-1185">Reference proteome</keyword>
<sequence>MNTAEIKQVMNQLKKIETEKITQDRINKRSRSIRNLFFDKQIVFSKEDTTAAHILYTLAAFANLLCQQPKLINRLVLVQICSSKVPAHELEAVPEIVRQINQLYGTTESVPVHFYHQEIDQNELLAFMNAAHIGLCLNASSAKEFALHTSHPSNTSISVQDPSNIPQLTEALQNALAKNLIN</sequence>
<dbReference type="EMBL" id="JAANQT010004740">
    <property type="protein sequence ID" value="KAG1297370.1"/>
    <property type="molecule type" value="Genomic_DNA"/>
</dbReference>
<dbReference type="AlphaFoldDB" id="A0A9P7BKM4"/>
<organism evidence="1 2">
    <name type="scientific">Rhizopus oryzae</name>
    <name type="common">Mucormycosis agent</name>
    <name type="synonym">Rhizopus arrhizus var. delemar</name>
    <dbReference type="NCBI Taxonomy" id="64495"/>
    <lineage>
        <taxon>Eukaryota</taxon>
        <taxon>Fungi</taxon>
        <taxon>Fungi incertae sedis</taxon>
        <taxon>Mucoromycota</taxon>
        <taxon>Mucoromycotina</taxon>
        <taxon>Mucoromycetes</taxon>
        <taxon>Mucorales</taxon>
        <taxon>Mucorineae</taxon>
        <taxon>Rhizopodaceae</taxon>
        <taxon>Rhizopus</taxon>
    </lineage>
</organism>
<reference evidence="1" key="1">
    <citation type="journal article" date="2020" name="Microb. Genom.">
        <title>Genetic diversity of clinical and environmental Mucorales isolates obtained from an investigation of mucormycosis cases among solid organ transplant recipients.</title>
        <authorList>
            <person name="Nguyen M.H."/>
            <person name="Kaul D."/>
            <person name="Muto C."/>
            <person name="Cheng S.J."/>
            <person name="Richter R.A."/>
            <person name="Bruno V.M."/>
            <person name="Liu G."/>
            <person name="Beyhan S."/>
            <person name="Sundermann A.J."/>
            <person name="Mounaud S."/>
            <person name="Pasculle A.W."/>
            <person name="Nierman W.C."/>
            <person name="Driscoll E."/>
            <person name="Cumbie R."/>
            <person name="Clancy C.J."/>
            <person name="Dupont C.L."/>
        </authorList>
    </citation>
    <scope>NUCLEOTIDE SEQUENCE</scope>
    <source>
        <strain evidence="1">GL11</strain>
    </source>
</reference>
<name>A0A9P7BKM4_RHIOR</name>
<proteinExistence type="predicted"/>
<protein>
    <submittedName>
        <fullName evidence="1">Uncharacterized protein</fullName>
    </submittedName>
</protein>
<evidence type="ECO:0000313" key="2">
    <source>
        <dbReference type="Proteomes" id="UP000716291"/>
    </source>
</evidence>
<dbReference type="GO" id="GO:0004805">
    <property type="term" value="F:trehalose-phosphatase activity"/>
    <property type="evidence" value="ECO:0007669"/>
    <property type="project" value="TreeGrafter"/>
</dbReference>
<dbReference type="PANTHER" id="PTHR10788:SF123">
    <property type="entry name" value="TREHALOSE-PHOSPHATASE"/>
    <property type="match status" value="1"/>
</dbReference>
<dbReference type="Proteomes" id="UP000716291">
    <property type="component" value="Unassembled WGS sequence"/>
</dbReference>
<dbReference type="Pfam" id="PF00982">
    <property type="entry name" value="Glyco_transf_20"/>
    <property type="match status" value="1"/>
</dbReference>
<dbReference type="OrthoDB" id="2262329at2759"/>
<dbReference type="Gene3D" id="3.40.50.2000">
    <property type="entry name" value="Glycogen Phosphorylase B"/>
    <property type="match status" value="1"/>
</dbReference>
<dbReference type="PANTHER" id="PTHR10788">
    <property type="entry name" value="TREHALOSE-6-PHOSPHATE SYNTHASE"/>
    <property type="match status" value="1"/>
</dbReference>
<dbReference type="GO" id="GO:0005992">
    <property type="term" value="P:trehalose biosynthetic process"/>
    <property type="evidence" value="ECO:0007669"/>
    <property type="project" value="InterPro"/>
</dbReference>
<evidence type="ECO:0000313" key="1">
    <source>
        <dbReference type="EMBL" id="KAG1297370.1"/>
    </source>
</evidence>
<gene>
    <name evidence="1" type="ORF">G6F64_013070</name>
</gene>